<dbReference type="GO" id="GO:0008477">
    <property type="term" value="F:purine nucleosidase activity"/>
    <property type="evidence" value="ECO:0007669"/>
    <property type="project" value="TreeGrafter"/>
</dbReference>
<dbReference type="InterPro" id="IPR023186">
    <property type="entry name" value="IUNH"/>
</dbReference>
<dbReference type="RefSeq" id="WP_138258199.1">
    <property type="nucleotide sequence ID" value="NZ_VBUK01000004.1"/>
</dbReference>
<dbReference type="OrthoDB" id="2530052at2"/>
<gene>
    <name evidence="4" type="ORF">FEK29_09570</name>
</gene>
<comment type="caution">
    <text evidence="4">The sequence shown here is derived from an EMBL/GenBank/DDBJ whole genome shotgun (WGS) entry which is preliminary data.</text>
</comment>
<protein>
    <submittedName>
        <fullName evidence="4">Nucleoside hydrolase</fullName>
    </submittedName>
</protein>
<dbReference type="EMBL" id="VBUK01000004">
    <property type="protein sequence ID" value="TLF44990.1"/>
    <property type="molecule type" value="Genomic_DNA"/>
</dbReference>
<keyword evidence="1 4" id="KW-0378">Hydrolase</keyword>
<dbReference type="SUPFAM" id="SSF53590">
    <property type="entry name" value="Nucleoside hydrolase"/>
    <property type="match status" value="1"/>
</dbReference>
<name>A0A5R8M676_9FLAO</name>
<dbReference type="Pfam" id="PF01156">
    <property type="entry name" value="IU_nuc_hydro"/>
    <property type="match status" value="1"/>
</dbReference>
<evidence type="ECO:0000313" key="5">
    <source>
        <dbReference type="Proteomes" id="UP000308382"/>
    </source>
</evidence>
<dbReference type="GO" id="GO:0005829">
    <property type="term" value="C:cytosol"/>
    <property type="evidence" value="ECO:0007669"/>
    <property type="project" value="TreeGrafter"/>
</dbReference>
<keyword evidence="5" id="KW-1185">Reference proteome</keyword>
<evidence type="ECO:0000256" key="1">
    <source>
        <dbReference type="ARBA" id="ARBA00022801"/>
    </source>
</evidence>
<proteinExistence type="predicted"/>
<organism evidence="4 5">
    <name type="scientific">Maribacter aurantiacus</name>
    <dbReference type="NCBI Taxonomy" id="1882343"/>
    <lineage>
        <taxon>Bacteria</taxon>
        <taxon>Pseudomonadati</taxon>
        <taxon>Bacteroidota</taxon>
        <taxon>Flavobacteriia</taxon>
        <taxon>Flavobacteriales</taxon>
        <taxon>Flavobacteriaceae</taxon>
        <taxon>Maribacter</taxon>
    </lineage>
</organism>
<feature type="domain" description="Inosine/uridine-preferring nucleoside hydrolase" evidence="3">
    <location>
        <begin position="29"/>
        <end position="286"/>
    </location>
</feature>
<dbReference type="PANTHER" id="PTHR12304:SF46">
    <property type="entry name" value="INOSINE-ADENOSINE-GUANOSINE-NUCLEOSIDE HYDROLASE"/>
    <property type="match status" value="1"/>
</dbReference>
<dbReference type="Proteomes" id="UP000308382">
    <property type="component" value="Unassembled WGS sequence"/>
</dbReference>
<dbReference type="InterPro" id="IPR036452">
    <property type="entry name" value="Ribo_hydro-like"/>
</dbReference>
<dbReference type="Gene3D" id="3.90.245.10">
    <property type="entry name" value="Ribonucleoside hydrolase-like"/>
    <property type="match status" value="1"/>
</dbReference>
<evidence type="ECO:0000313" key="4">
    <source>
        <dbReference type="EMBL" id="TLF44990.1"/>
    </source>
</evidence>
<dbReference type="InterPro" id="IPR001910">
    <property type="entry name" value="Inosine/uridine_hydrolase_dom"/>
</dbReference>
<evidence type="ECO:0000256" key="2">
    <source>
        <dbReference type="ARBA" id="ARBA00023295"/>
    </source>
</evidence>
<sequence>MKFKDRFFVLMVLVGLFSLEGFAQTKPKVVLDADTANEVDDAYALSIILMNDSVDVVALNATQWQASQWTTENSMEDSHRLNQTLLGIMGLSTKTNRGGASRMYDWGDRAQHSAAAYEIIKQAKAQKNGEKINIVALGALTNVASAVFIEPSIVDNLRLYWLGSTYDFEKGVLRRDDFNCAMDPYALTHLLFSTVEMHIIPVSVASKMTFEYEETRAKLKNHFLGDFLLKVWDDHIDGGRTQRTIWDLTIVNAFLHPEWMKEVEITTSKDNGGRKVFYYKDFDADRMRADFFQKIKAYERP</sequence>
<accession>A0A5R8M676</accession>
<dbReference type="GO" id="GO:0006152">
    <property type="term" value="P:purine nucleoside catabolic process"/>
    <property type="evidence" value="ECO:0007669"/>
    <property type="project" value="TreeGrafter"/>
</dbReference>
<dbReference type="PANTHER" id="PTHR12304">
    <property type="entry name" value="INOSINE-URIDINE PREFERRING NUCLEOSIDE HYDROLASE"/>
    <property type="match status" value="1"/>
</dbReference>
<dbReference type="AlphaFoldDB" id="A0A5R8M676"/>
<keyword evidence="2" id="KW-0326">Glycosidase</keyword>
<evidence type="ECO:0000259" key="3">
    <source>
        <dbReference type="Pfam" id="PF01156"/>
    </source>
</evidence>
<reference evidence="4 5" key="1">
    <citation type="journal article" date="2017" name="Int. J. Syst. Evol. Microbiol.">
        <title>Maripseudobacter aurantiacus gen. nov., sp. nov., a novel member of the family Flavobacteriaceae isolated from a sedimentation basin.</title>
        <authorList>
            <person name="Chen C."/>
            <person name="Su Y."/>
            <person name="Tao T."/>
            <person name="Fu G."/>
            <person name="Zhang C."/>
            <person name="Sun C."/>
            <person name="Zhang X."/>
            <person name="Wu M."/>
        </authorList>
    </citation>
    <scope>NUCLEOTIDE SEQUENCE [LARGE SCALE GENOMIC DNA]</scope>
    <source>
        <strain evidence="5">CDA4</strain>
    </source>
</reference>